<dbReference type="PROSITE" id="PS50075">
    <property type="entry name" value="CARRIER"/>
    <property type="match status" value="1"/>
</dbReference>
<dbReference type="SUPFAM" id="SSF52777">
    <property type="entry name" value="CoA-dependent acyltransferases"/>
    <property type="match status" value="2"/>
</dbReference>
<dbReference type="CDD" id="cd04433">
    <property type="entry name" value="AFD_class_I"/>
    <property type="match status" value="1"/>
</dbReference>
<accession>A0ABR2UGA3</accession>
<evidence type="ECO:0000259" key="3">
    <source>
        <dbReference type="PROSITE" id="PS50075"/>
    </source>
</evidence>
<sequence length="1191" mass="130362">MSELSEAVGPPLSTDIPSPWERFLQSVHEYPEELALSSIHQPHDLFGIESLPLESDECNQQPYLRWGYKSLLQGVTRFATGLKSVGVKPGTHIFSFQPNGAEYIITLWSAFALGCTIIPISPRNLANKDEVIHMIQTALKTNPYSAAVVIADDIKSATAVDELGLLAEPTRILLSVSDVLDGWTPFERLMPTCPTNRTMDAKHSSENDYGGAVLFTSGTTSLPKGIFTQRSTHASFVESWANSRPHDGVFAGSKFCCVLPNNHSFAHYMIVCAQSIGAAIVYPGPGFEANTMLETLHREKITQVSSVDCFALDEIPNKTSPGADSSSWHTVIIPTIIHALIEAKAAHTQRLHLTQVIVGGAVLSPDFRRSCMEELGAKSVENWYGMTEGLLVRPGNQGDVSTVVFGDEVSIGWVMPGYSIRIADPSTNKPVPRNEDGELHGSCEIITRYIGGAGADSYYNDADGRLWFKSGDQARMDSEGRLFITGRYKEIIIRGGTNISPAAIETAIRKDPSLASLNPQVVGASDAVAGEVPVAVILGEACPHITEAIQQIVRSNLGSEYVLDDIIAARDLSLSDYPRTMAGKIQKTKLAELIKIYRAGRDRPSVLVPSTELASVVRNIWAKTIGLDPSRVPLDRPVGDFADSLTVMRVRSAITRQTGKSLSIADITGTDTIAGHIKLLQKQSGPEKVSTKRPVREGPPGIDDMIHLLEDPELLEPTKKLVVDTISPFGLDWIDVEDVVPAYDLFSALAQTRIMDNWRLTLGLLTKKTSKADVIQALKLMFANNRFLVSFMVWDKTALGSDVALHVAMRHTDKLFDIVIHDGGTLKTVDEIRAISGNISQPDDAIFPGPLARATLYHIEETGTTAVIIKASHATLDASSAEIFRQDLDDVLGGASLEEHVDFKAYADSYYNFRTSAEARASAKWHIKRLKDIESHRKALEHPYPVPKGTYENWTTAHGRVLPGHAFEVPGLDDLRREHKEITAPVLLKAAFALVQVYRTGHTHALFQNLEASRTSFPFLPRSLASVGELGAGDMAGPSIQMIYNILEIDKAQSVLALLDYMQTEQTEMTRHAAAPFRQIVEGLGPAGKMLPEIFTHQILNWLPALGGMMVNPYENMEIVHLDLNPACGIGIMAGLGGPDSTTIFMQGLGQLLDLDGFKEYMTQMEKVMVWLADRNNWKSPVGKFATILKT</sequence>
<dbReference type="PANTHER" id="PTHR24096">
    <property type="entry name" value="LONG-CHAIN-FATTY-ACID--COA LIGASE"/>
    <property type="match status" value="1"/>
</dbReference>
<comment type="caution">
    <text evidence="4">The sequence shown here is derived from an EMBL/GenBank/DDBJ whole genome shotgun (WGS) entry which is preliminary data.</text>
</comment>
<dbReference type="Gene3D" id="3.40.50.12780">
    <property type="entry name" value="N-terminal domain of ligase-like"/>
    <property type="match status" value="1"/>
</dbReference>
<dbReference type="InterPro" id="IPR045851">
    <property type="entry name" value="AMP-bd_C_sf"/>
</dbReference>
<dbReference type="EMBL" id="JARVKF010000437">
    <property type="protein sequence ID" value="KAK9413629.1"/>
    <property type="molecule type" value="Genomic_DNA"/>
</dbReference>
<dbReference type="PROSITE" id="PS00455">
    <property type="entry name" value="AMP_BINDING"/>
    <property type="match status" value="1"/>
</dbReference>
<dbReference type="InterPro" id="IPR020845">
    <property type="entry name" value="AMP-binding_CS"/>
</dbReference>
<dbReference type="Proteomes" id="UP001408356">
    <property type="component" value="Unassembled WGS sequence"/>
</dbReference>
<dbReference type="InterPro" id="IPR020806">
    <property type="entry name" value="PKS_PP-bd"/>
</dbReference>
<dbReference type="Gene3D" id="3.30.559.30">
    <property type="entry name" value="Nonribosomal peptide synthetase, condensation domain"/>
    <property type="match status" value="1"/>
</dbReference>
<dbReference type="Gene3D" id="1.10.1200.10">
    <property type="entry name" value="ACP-like"/>
    <property type="match status" value="1"/>
</dbReference>
<evidence type="ECO:0000313" key="4">
    <source>
        <dbReference type="EMBL" id="KAK9413629.1"/>
    </source>
</evidence>
<name>A0ABR2UGA3_9PEZI</name>
<dbReference type="SMART" id="SM00823">
    <property type="entry name" value="PKS_PP"/>
    <property type="match status" value="1"/>
</dbReference>
<keyword evidence="1" id="KW-0596">Phosphopantetheine</keyword>
<dbReference type="InterPro" id="IPR036736">
    <property type="entry name" value="ACP-like_sf"/>
</dbReference>
<dbReference type="Gene3D" id="3.30.300.30">
    <property type="match status" value="1"/>
</dbReference>
<feature type="domain" description="Carrier" evidence="3">
    <location>
        <begin position="608"/>
        <end position="684"/>
    </location>
</feature>
<protein>
    <recommendedName>
        <fullName evidence="3">Carrier domain-containing protein</fullName>
    </recommendedName>
</protein>
<dbReference type="Pfam" id="PF00501">
    <property type="entry name" value="AMP-binding"/>
    <property type="match status" value="1"/>
</dbReference>
<keyword evidence="2" id="KW-0597">Phosphoprotein</keyword>
<organism evidence="4 5">
    <name type="scientific">Seiridium unicorne</name>
    <dbReference type="NCBI Taxonomy" id="138068"/>
    <lineage>
        <taxon>Eukaryota</taxon>
        <taxon>Fungi</taxon>
        <taxon>Dikarya</taxon>
        <taxon>Ascomycota</taxon>
        <taxon>Pezizomycotina</taxon>
        <taxon>Sordariomycetes</taxon>
        <taxon>Xylariomycetidae</taxon>
        <taxon>Amphisphaeriales</taxon>
        <taxon>Sporocadaceae</taxon>
        <taxon>Seiridium</taxon>
    </lineage>
</organism>
<reference evidence="4 5" key="1">
    <citation type="journal article" date="2024" name="J. Plant Pathol.">
        <title>Sequence and assembly of the genome of Seiridium unicorne, isolate CBS 538.82, causal agent of cypress canker disease.</title>
        <authorList>
            <person name="Scali E."/>
            <person name="Rocca G.D."/>
            <person name="Danti R."/>
            <person name="Garbelotto M."/>
            <person name="Barberini S."/>
            <person name="Baroncelli R."/>
            <person name="Emiliani G."/>
        </authorList>
    </citation>
    <scope>NUCLEOTIDE SEQUENCE [LARGE SCALE GENOMIC DNA]</scope>
    <source>
        <strain evidence="4 5">BM-138-508</strain>
    </source>
</reference>
<proteinExistence type="predicted"/>
<dbReference type="InterPro" id="IPR000873">
    <property type="entry name" value="AMP-dep_synth/lig_dom"/>
</dbReference>
<evidence type="ECO:0000256" key="1">
    <source>
        <dbReference type="ARBA" id="ARBA00022450"/>
    </source>
</evidence>
<dbReference type="Pfam" id="PF00550">
    <property type="entry name" value="PP-binding"/>
    <property type="match status" value="1"/>
</dbReference>
<dbReference type="SUPFAM" id="SSF47336">
    <property type="entry name" value="ACP-like"/>
    <property type="match status" value="1"/>
</dbReference>
<dbReference type="SUPFAM" id="SSF56801">
    <property type="entry name" value="Acetyl-CoA synthetase-like"/>
    <property type="match status" value="1"/>
</dbReference>
<dbReference type="InterPro" id="IPR042099">
    <property type="entry name" value="ANL_N_sf"/>
</dbReference>
<evidence type="ECO:0000313" key="5">
    <source>
        <dbReference type="Proteomes" id="UP001408356"/>
    </source>
</evidence>
<gene>
    <name evidence="4" type="ORF">SUNI508_11838</name>
</gene>
<evidence type="ECO:0000256" key="2">
    <source>
        <dbReference type="ARBA" id="ARBA00022553"/>
    </source>
</evidence>
<keyword evidence="5" id="KW-1185">Reference proteome</keyword>
<dbReference type="InterPro" id="IPR009081">
    <property type="entry name" value="PP-bd_ACP"/>
</dbReference>